<reference evidence="1 2" key="1">
    <citation type="submission" date="2019-09" db="EMBL/GenBank/DDBJ databases">
        <title>YIM 132548 draft genome.</title>
        <authorList>
            <person name="Jiang L."/>
        </authorList>
    </citation>
    <scope>NUCLEOTIDE SEQUENCE [LARGE SCALE GENOMIC DNA]</scope>
    <source>
        <strain evidence="1 2">YIM 132548</strain>
    </source>
</reference>
<comment type="caution">
    <text evidence="1">The sequence shown here is derived from an EMBL/GenBank/DDBJ whole genome shotgun (WGS) entry which is preliminary data.</text>
</comment>
<dbReference type="EMBL" id="VZZJ01000012">
    <property type="protein sequence ID" value="KAB1072602.1"/>
    <property type="molecule type" value="Genomic_DNA"/>
</dbReference>
<gene>
    <name evidence="1" type="ORF">F6X51_15030</name>
</gene>
<protein>
    <recommendedName>
        <fullName evidence="3">DUF29 domain-containing protein</fullName>
    </recommendedName>
</protein>
<keyword evidence="2" id="KW-1185">Reference proteome</keyword>
<dbReference type="AlphaFoldDB" id="A0A6N6MMW5"/>
<name>A0A6N6MMW5_9HYPH</name>
<sequence length="122" mass="13220">MGSNDGTGSIEPPAVLVRAFLADLLKAALTSNDQHSQTWRREAAALRAKILGLDATALEPLKMDGLWWLAIGDAETPELRPEEGQIEWGQPKICPFTRAAITAADFDIDRAVQHLRETAATG</sequence>
<evidence type="ECO:0008006" key="3">
    <source>
        <dbReference type="Google" id="ProtNLM"/>
    </source>
</evidence>
<evidence type="ECO:0000313" key="1">
    <source>
        <dbReference type="EMBL" id="KAB1072602.1"/>
    </source>
</evidence>
<accession>A0A6N6MMW5</accession>
<dbReference type="Proteomes" id="UP000441523">
    <property type="component" value="Unassembled WGS sequence"/>
</dbReference>
<organism evidence="1 2">
    <name type="scientific">Methylobacterium planeticum</name>
    <dbReference type="NCBI Taxonomy" id="2615211"/>
    <lineage>
        <taxon>Bacteria</taxon>
        <taxon>Pseudomonadati</taxon>
        <taxon>Pseudomonadota</taxon>
        <taxon>Alphaproteobacteria</taxon>
        <taxon>Hyphomicrobiales</taxon>
        <taxon>Methylobacteriaceae</taxon>
        <taxon>Methylobacterium</taxon>
    </lineage>
</organism>
<proteinExistence type="predicted"/>
<dbReference type="Gene3D" id="1.20.1220.20">
    <property type="entry name" value="Uncharcterised protein PF01724"/>
    <property type="match status" value="1"/>
</dbReference>
<evidence type="ECO:0000313" key="2">
    <source>
        <dbReference type="Proteomes" id="UP000441523"/>
    </source>
</evidence>